<feature type="region of interest" description="Disordered" evidence="1">
    <location>
        <begin position="1"/>
        <end position="200"/>
    </location>
</feature>
<proteinExistence type="predicted"/>
<dbReference type="RefSeq" id="XP_018190193.1">
    <property type="nucleotide sequence ID" value="XM_018328856.1"/>
</dbReference>
<organism evidence="2 3">
    <name type="scientific">Xylona heveae (strain CBS 132557 / TC161)</name>
    <dbReference type="NCBI Taxonomy" id="1328760"/>
    <lineage>
        <taxon>Eukaryota</taxon>
        <taxon>Fungi</taxon>
        <taxon>Dikarya</taxon>
        <taxon>Ascomycota</taxon>
        <taxon>Pezizomycotina</taxon>
        <taxon>Xylonomycetes</taxon>
        <taxon>Xylonales</taxon>
        <taxon>Xylonaceae</taxon>
        <taxon>Xylona</taxon>
    </lineage>
</organism>
<dbReference type="InParanoid" id="A0A165IAS3"/>
<feature type="compositionally biased region" description="Low complexity" evidence="1">
    <location>
        <begin position="97"/>
        <end position="119"/>
    </location>
</feature>
<dbReference type="GeneID" id="28893993"/>
<feature type="compositionally biased region" description="Polar residues" evidence="1">
    <location>
        <begin position="134"/>
        <end position="166"/>
    </location>
</feature>
<evidence type="ECO:0000313" key="3">
    <source>
        <dbReference type="Proteomes" id="UP000076632"/>
    </source>
</evidence>
<evidence type="ECO:0000313" key="2">
    <source>
        <dbReference type="EMBL" id="KZF24638.1"/>
    </source>
</evidence>
<feature type="compositionally biased region" description="Low complexity" evidence="1">
    <location>
        <begin position="176"/>
        <end position="188"/>
    </location>
</feature>
<dbReference type="Proteomes" id="UP000076632">
    <property type="component" value="Unassembled WGS sequence"/>
</dbReference>
<feature type="compositionally biased region" description="Low complexity" evidence="1">
    <location>
        <begin position="52"/>
        <end position="69"/>
    </location>
</feature>
<reference evidence="2 3" key="1">
    <citation type="journal article" date="2016" name="Fungal Biol.">
        <title>The genome of Xylona heveae provides a window into fungal endophytism.</title>
        <authorList>
            <person name="Gazis R."/>
            <person name="Kuo A."/>
            <person name="Riley R."/>
            <person name="LaButti K."/>
            <person name="Lipzen A."/>
            <person name="Lin J."/>
            <person name="Amirebrahimi M."/>
            <person name="Hesse C.N."/>
            <person name="Spatafora J.W."/>
            <person name="Henrissat B."/>
            <person name="Hainaut M."/>
            <person name="Grigoriev I.V."/>
            <person name="Hibbett D.S."/>
        </authorList>
    </citation>
    <scope>NUCLEOTIDE SEQUENCE [LARGE SCALE GENOMIC DNA]</scope>
    <source>
        <strain evidence="2 3">TC161</strain>
    </source>
</reference>
<accession>A0A165IAS3</accession>
<dbReference type="EMBL" id="KV407456">
    <property type="protein sequence ID" value="KZF24638.1"/>
    <property type="molecule type" value="Genomic_DNA"/>
</dbReference>
<name>A0A165IAS3_XYLHT</name>
<evidence type="ECO:0000256" key="1">
    <source>
        <dbReference type="SAM" id="MobiDB-lite"/>
    </source>
</evidence>
<sequence length="200" mass="20953">MASGQAPWNVKSAQRHLGLGGGQIPASGSEELQSEPIRIEPGRSVSGEEQPDQQSGSSGPSVSTDSGPSYPWISNIPSRRTLHHPSQPLPSLKGEDTSLSSISSMSSGISAGSTSSMPSRTMLPPLSRIDETNSQRSLPSLAASLSQGHLDQSPSMAHPSSAQQSPVAPYGPYQHTPPSEESTTLPPLGMYMKTANILRT</sequence>
<protein>
    <submittedName>
        <fullName evidence="2">Uncharacterized protein</fullName>
    </submittedName>
</protein>
<keyword evidence="3" id="KW-1185">Reference proteome</keyword>
<gene>
    <name evidence="2" type="ORF">L228DRAFT_100708</name>
</gene>
<dbReference type="AlphaFoldDB" id="A0A165IAS3"/>